<dbReference type="RefSeq" id="WP_116269690.1">
    <property type="nucleotide sequence ID" value="NZ_BGZJ01000001.1"/>
</dbReference>
<evidence type="ECO:0000313" key="9">
    <source>
        <dbReference type="Proteomes" id="UP000266091"/>
    </source>
</evidence>
<evidence type="ECO:0000256" key="3">
    <source>
        <dbReference type="ARBA" id="ARBA00022960"/>
    </source>
</evidence>
<evidence type="ECO:0000256" key="1">
    <source>
        <dbReference type="ARBA" id="ARBA00009369"/>
    </source>
</evidence>
<dbReference type="PIRSF" id="PIRSF038471">
    <property type="entry name" value="MreC"/>
    <property type="match status" value="1"/>
</dbReference>
<dbReference type="EMBL" id="BGZJ01000001">
    <property type="protein sequence ID" value="GBO93287.1"/>
    <property type="molecule type" value="Genomic_DNA"/>
</dbReference>
<feature type="domain" description="Rod shape-determining protein MreC beta-barrel core" evidence="7">
    <location>
        <begin position="130"/>
        <end position="273"/>
    </location>
</feature>
<dbReference type="PANTHER" id="PTHR34138:SF1">
    <property type="entry name" value="CELL SHAPE-DETERMINING PROTEIN MREC"/>
    <property type="match status" value="1"/>
</dbReference>
<evidence type="ECO:0000313" key="8">
    <source>
        <dbReference type="EMBL" id="GBO93287.1"/>
    </source>
</evidence>
<dbReference type="PANTHER" id="PTHR34138">
    <property type="entry name" value="CELL SHAPE-DETERMINING PROTEIN MREC"/>
    <property type="match status" value="1"/>
</dbReference>
<gene>
    <name evidence="8" type="primary">mreC</name>
    <name evidence="8" type="ORF">MESMUL_06410</name>
</gene>
<dbReference type="Gene3D" id="2.40.10.340">
    <property type="entry name" value="Rod shape-determining protein MreC, domain 1"/>
    <property type="match status" value="1"/>
</dbReference>
<dbReference type="GO" id="GO:0008360">
    <property type="term" value="P:regulation of cell shape"/>
    <property type="evidence" value="ECO:0007669"/>
    <property type="project" value="UniProtKB-KW"/>
</dbReference>
<name>A0A388SAF7_9BURK</name>
<evidence type="ECO:0000256" key="6">
    <source>
        <dbReference type="SAM" id="MobiDB-lite"/>
    </source>
</evidence>
<comment type="function">
    <text evidence="5">Involved in formation and maintenance of cell shape.</text>
</comment>
<dbReference type="InterPro" id="IPR042175">
    <property type="entry name" value="Cell/Rod_MreC_2"/>
</dbReference>
<accession>A0A388SAF7</accession>
<dbReference type="NCBIfam" id="TIGR00219">
    <property type="entry name" value="mreC"/>
    <property type="match status" value="1"/>
</dbReference>
<dbReference type="GO" id="GO:0005886">
    <property type="term" value="C:plasma membrane"/>
    <property type="evidence" value="ECO:0007669"/>
    <property type="project" value="TreeGrafter"/>
</dbReference>
<reference evidence="8 9" key="1">
    <citation type="journal article" date="2018" name="Int. J. Syst. Evol. Microbiol.">
        <title>Mesosutterella multiformis gen. nov., sp. nov., a member of the family Sutterellaceae and Sutterella megalosphaeroides sp. nov., isolated from human faeces.</title>
        <authorList>
            <person name="Sakamoto M."/>
            <person name="Ikeyama N."/>
            <person name="Kunihiro T."/>
            <person name="Iino T."/>
            <person name="Yuki M."/>
            <person name="Ohkuma M."/>
        </authorList>
    </citation>
    <scope>NUCLEOTIDE SEQUENCE [LARGE SCALE GENOMIC DNA]</scope>
    <source>
        <strain evidence="8 9">4NBBH2</strain>
    </source>
</reference>
<evidence type="ECO:0000259" key="7">
    <source>
        <dbReference type="Pfam" id="PF04085"/>
    </source>
</evidence>
<dbReference type="Gene3D" id="2.40.10.350">
    <property type="entry name" value="Rod shape-determining protein MreC, domain 2"/>
    <property type="match status" value="1"/>
</dbReference>
<dbReference type="OrthoDB" id="9808025at2"/>
<comment type="similarity">
    <text evidence="1 5">Belongs to the MreC family.</text>
</comment>
<evidence type="ECO:0000256" key="4">
    <source>
        <dbReference type="ARBA" id="ARBA00032089"/>
    </source>
</evidence>
<accession>A0A401LKC4</accession>
<proteinExistence type="inferred from homology"/>
<keyword evidence="3 5" id="KW-0133">Cell shape</keyword>
<sequence length="300" mass="31884">MDNGTPALFRQGLPAGMRLAIFASLSVVLMLVDGKMQTLEAFRESIASYVIRPAEAVTEGTVDALASGGKFFTTVSSLTEENEQLKKKNAQLSFDLLEFNRLKAENAQLQSMAGVRSSVHISSLVGVIQGETADAFTHHLDINLGSSDKIEPGMPVFDENGVLGQISRVRADQSEITLLSDPALQFPVLLPRSGIRCATAATGNDQIVELQYVPAAADIQKGDAVQTSGLDRVFPPHMPVGTVVSVEKVPGDAFAHVTVKLSAVPSVGRYVMVGLVKDPYAGDTPKPDAPQSSAPKEDEP</sequence>
<dbReference type="InterPro" id="IPR055342">
    <property type="entry name" value="MreC_beta-barrel_core"/>
</dbReference>
<dbReference type="Pfam" id="PF04085">
    <property type="entry name" value="MreC"/>
    <property type="match status" value="1"/>
</dbReference>
<dbReference type="InterPro" id="IPR007221">
    <property type="entry name" value="MreC"/>
</dbReference>
<keyword evidence="9" id="KW-1185">Reference proteome</keyword>
<dbReference type="Proteomes" id="UP000266091">
    <property type="component" value="Unassembled WGS sequence"/>
</dbReference>
<evidence type="ECO:0000256" key="2">
    <source>
        <dbReference type="ARBA" id="ARBA00013855"/>
    </source>
</evidence>
<dbReference type="AlphaFoldDB" id="A0A388SAF7"/>
<dbReference type="InterPro" id="IPR042177">
    <property type="entry name" value="Cell/Rod_1"/>
</dbReference>
<feature type="region of interest" description="Disordered" evidence="6">
    <location>
        <begin position="278"/>
        <end position="300"/>
    </location>
</feature>
<comment type="caution">
    <text evidence="8">The sequence shown here is derived from an EMBL/GenBank/DDBJ whole genome shotgun (WGS) entry which is preliminary data.</text>
</comment>
<protein>
    <recommendedName>
        <fullName evidence="2 5">Cell shape-determining protein MreC</fullName>
    </recommendedName>
    <alternativeName>
        <fullName evidence="4 5">Cell shape protein MreC</fullName>
    </alternativeName>
</protein>
<organism evidence="8 9">
    <name type="scientific">Mesosutterella multiformis</name>
    <dbReference type="NCBI Taxonomy" id="2259133"/>
    <lineage>
        <taxon>Bacteria</taxon>
        <taxon>Pseudomonadati</taxon>
        <taxon>Pseudomonadota</taxon>
        <taxon>Betaproteobacteria</taxon>
        <taxon>Burkholderiales</taxon>
        <taxon>Sutterellaceae</taxon>
        <taxon>Mesosutterella</taxon>
    </lineage>
</organism>
<evidence type="ECO:0000256" key="5">
    <source>
        <dbReference type="PIRNR" id="PIRNR038471"/>
    </source>
</evidence>